<organism evidence="5 6">
    <name type="scientific">Brevibacillus brevis</name>
    <name type="common">Bacillus brevis</name>
    <dbReference type="NCBI Taxonomy" id="1393"/>
    <lineage>
        <taxon>Bacteria</taxon>
        <taxon>Bacillati</taxon>
        <taxon>Bacillota</taxon>
        <taxon>Bacilli</taxon>
        <taxon>Bacillales</taxon>
        <taxon>Paenibacillaceae</taxon>
        <taxon>Brevibacillus</taxon>
    </lineage>
</organism>
<dbReference type="RefSeq" id="WP_310770741.1">
    <property type="nucleotide sequence ID" value="NZ_CP134050.1"/>
</dbReference>
<reference evidence="5 6" key="1">
    <citation type="submission" date="2023-09" db="EMBL/GenBank/DDBJ databases">
        <title>Complete Genome and Methylome dissection of Bacillus brevis NEB573 original source of BbsI restriction endonuclease.</title>
        <authorList>
            <person name="Fomenkov A."/>
            <person name="Roberts R.D."/>
        </authorList>
    </citation>
    <scope>NUCLEOTIDE SEQUENCE [LARGE SCALE GENOMIC DNA]</scope>
    <source>
        <strain evidence="5 6">NEB573</strain>
    </source>
</reference>
<evidence type="ECO:0000256" key="3">
    <source>
        <dbReference type="SAM" id="Phobius"/>
    </source>
</evidence>
<gene>
    <name evidence="5" type="ORF">RGB73_08015</name>
</gene>
<feature type="domain" description="EamA" evidence="4">
    <location>
        <begin position="13"/>
        <end position="145"/>
    </location>
</feature>
<dbReference type="InterPro" id="IPR000620">
    <property type="entry name" value="EamA_dom"/>
</dbReference>
<feature type="transmembrane region" description="Helical" evidence="3">
    <location>
        <begin position="73"/>
        <end position="92"/>
    </location>
</feature>
<feature type="transmembrane region" description="Helical" evidence="3">
    <location>
        <begin position="274"/>
        <end position="291"/>
    </location>
</feature>
<dbReference type="PANTHER" id="PTHR22911">
    <property type="entry name" value="ACYL-MALONYL CONDENSING ENZYME-RELATED"/>
    <property type="match status" value="1"/>
</dbReference>
<dbReference type="InterPro" id="IPR037185">
    <property type="entry name" value="EmrE-like"/>
</dbReference>
<dbReference type="PANTHER" id="PTHR22911:SF76">
    <property type="entry name" value="EAMA DOMAIN-CONTAINING PROTEIN"/>
    <property type="match status" value="1"/>
</dbReference>
<dbReference type="Pfam" id="PF00892">
    <property type="entry name" value="EamA"/>
    <property type="match status" value="2"/>
</dbReference>
<feature type="transmembrane region" description="Helical" evidence="3">
    <location>
        <begin position="104"/>
        <end position="122"/>
    </location>
</feature>
<proteinExistence type="inferred from homology"/>
<evidence type="ECO:0000256" key="2">
    <source>
        <dbReference type="ARBA" id="ARBA00007362"/>
    </source>
</evidence>
<feature type="transmembrane region" description="Helical" evidence="3">
    <location>
        <begin position="129"/>
        <end position="149"/>
    </location>
</feature>
<accession>A0ABY9TAR0</accession>
<comment type="similarity">
    <text evidence="2">Belongs to the EamA transporter family.</text>
</comment>
<feature type="transmembrane region" description="Helical" evidence="3">
    <location>
        <begin position="155"/>
        <end position="175"/>
    </location>
</feature>
<keyword evidence="3" id="KW-1133">Transmembrane helix</keyword>
<keyword evidence="3" id="KW-0812">Transmembrane</keyword>
<feature type="domain" description="EamA" evidence="4">
    <location>
        <begin position="156"/>
        <end position="291"/>
    </location>
</feature>
<sequence length="316" mass="34278">MEKSLDKPLIPPYLALLLGVVAVSTSAIFVKLSHAPSPIIATYRLVFSVVLTLPFLLWNRGALGEIGRMGKKVWQLCLLSGAFLASHFLLWFESLNYTSVASSTVLVTLQPLFAFIGGYFFFGERVRPLALTGGLLAIVGSFVIGWGDFRVGGMALWGDFLALLGAGTVTGYWLVGQYVRQHLSSFSYTLVVYSATSAILVAYDLVLGYPLAGYPAADWGWFFCLALFPTLLGHSIFNWVIKWLNTTTISMGILGEPIGTAILAYFILGETVTLSQWIGGLIIIAGIYLFIRYNQASAKGVTPVEPKATAAPEKLA</sequence>
<feature type="transmembrane region" description="Helical" evidence="3">
    <location>
        <begin position="248"/>
        <end position="268"/>
    </location>
</feature>
<feature type="transmembrane region" description="Helical" evidence="3">
    <location>
        <begin position="219"/>
        <end position="241"/>
    </location>
</feature>
<dbReference type="EMBL" id="CP134050">
    <property type="protein sequence ID" value="WNC16251.1"/>
    <property type="molecule type" value="Genomic_DNA"/>
</dbReference>
<feature type="transmembrane region" description="Helical" evidence="3">
    <location>
        <begin position="42"/>
        <end position="61"/>
    </location>
</feature>
<dbReference type="SUPFAM" id="SSF103481">
    <property type="entry name" value="Multidrug resistance efflux transporter EmrE"/>
    <property type="match status" value="2"/>
</dbReference>
<evidence type="ECO:0000313" key="6">
    <source>
        <dbReference type="Proteomes" id="UP001256827"/>
    </source>
</evidence>
<feature type="transmembrane region" description="Helical" evidence="3">
    <location>
        <begin position="12"/>
        <end position="30"/>
    </location>
</feature>
<evidence type="ECO:0000259" key="4">
    <source>
        <dbReference type="Pfam" id="PF00892"/>
    </source>
</evidence>
<protein>
    <submittedName>
        <fullName evidence="5">DMT family transporter</fullName>
    </submittedName>
</protein>
<name>A0ABY9TAR0_BREBE</name>
<keyword evidence="6" id="KW-1185">Reference proteome</keyword>
<keyword evidence="3" id="KW-0472">Membrane</keyword>
<evidence type="ECO:0000256" key="1">
    <source>
        <dbReference type="ARBA" id="ARBA00004127"/>
    </source>
</evidence>
<comment type="subcellular location">
    <subcellularLocation>
        <location evidence="1">Endomembrane system</location>
        <topology evidence="1">Multi-pass membrane protein</topology>
    </subcellularLocation>
</comment>
<evidence type="ECO:0000313" key="5">
    <source>
        <dbReference type="EMBL" id="WNC16251.1"/>
    </source>
</evidence>
<feature type="transmembrane region" description="Helical" evidence="3">
    <location>
        <begin position="187"/>
        <end position="207"/>
    </location>
</feature>
<dbReference type="Proteomes" id="UP001256827">
    <property type="component" value="Chromosome"/>
</dbReference>